<sequence>MSTAPLRRLACLLALAASLAACTTLNAVSAWLGNEVAFTAPQLQRKLDNSFPRDFDKLGGLVSARLTNPRLSIPQGDSRLRLDFDIAVSALGETPVDSGHFALLSGLRYNPATQGLHLDNPELLSVDIPGAGSLLKGGTRGLINTLLADYAASEPVYRLDDDLLRKLPSGKRIGSTNIENGRVVVHLTQ</sequence>
<protein>
    <submittedName>
        <fullName evidence="2">DUF1439 domain-containing protein</fullName>
    </submittedName>
</protein>
<keyword evidence="1" id="KW-0732">Signal</keyword>
<evidence type="ECO:0000313" key="2">
    <source>
        <dbReference type="EMBL" id="MBP3982979.1"/>
    </source>
</evidence>
<keyword evidence="3" id="KW-1185">Reference proteome</keyword>
<dbReference type="InterPro" id="IPR010835">
    <property type="entry name" value="DUF1439"/>
</dbReference>
<feature type="signal peptide" evidence="1">
    <location>
        <begin position="1"/>
        <end position="27"/>
    </location>
</feature>
<dbReference type="Proteomes" id="UP000673447">
    <property type="component" value="Unassembled WGS sequence"/>
</dbReference>
<comment type="caution">
    <text evidence="2">The sequence shown here is derived from an EMBL/GenBank/DDBJ whole genome shotgun (WGS) entry which is preliminary data.</text>
</comment>
<dbReference type="Pfam" id="PF07273">
    <property type="entry name" value="DUF1439"/>
    <property type="match status" value="1"/>
</dbReference>
<dbReference type="AlphaFoldDB" id="A0A941AR81"/>
<dbReference type="Gene3D" id="3.15.10.40">
    <property type="entry name" value="Uncharacterised protein PF07273, DUF1439"/>
    <property type="match status" value="1"/>
</dbReference>
<reference evidence="2" key="2">
    <citation type="submission" date="2021-03" db="EMBL/GenBank/DDBJ databases">
        <authorList>
            <person name="Cao W."/>
        </authorList>
    </citation>
    <scope>NUCLEOTIDE SEQUENCE</scope>
    <source>
        <strain evidence="2">110414</strain>
    </source>
</reference>
<proteinExistence type="predicted"/>
<gene>
    <name evidence="2" type="ORF">J5837_00965</name>
</gene>
<dbReference type="EMBL" id="JAGKTC010000001">
    <property type="protein sequence ID" value="MBP3982979.1"/>
    <property type="molecule type" value="Genomic_DNA"/>
</dbReference>
<feature type="chain" id="PRO_5037253323" evidence="1">
    <location>
        <begin position="28"/>
        <end position="189"/>
    </location>
</feature>
<evidence type="ECO:0000256" key="1">
    <source>
        <dbReference type="SAM" id="SignalP"/>
    </source>
</evidence>
<dbReference type="PROSITE" id="PS51257">
    <property type="entry name" value="PROKAR_LIPOPROTEIN"/>
    <property type="match status" value="1"/>
</dbReference>
<accession>A0A941AR81</accession>
<evidence type="ECO:0000313" key="3">
    <source>
        <dbReference type="Proteomes" id="UP000673447"/>
    </source>
</evidence>
<organism evidence="2 3">
    <name type="scientific">Pseudoxanthomonas helianthi</name>
    <dbReference type="NCBI Taxonomy" id="1453541"/>
    <lineage>
        <taxon>Bacteria</taxon>
        <taxon>Pseudomonadati</taxon>
        <taxon>Pseudomonadota</taxon>
        <taxon>Gammaproteobacteria</taxon>
        <taxon>Lysobacterales</taxon>
        <taxon>Lysobacteraceae</taxon>
        <taxon>Pseudoxanthomonas</taxon>
    </lineage>
</organism>
<dbReference type="RefSeq" id="WP_210534851.1">
    <property type="nucleotide sequence ID" value="NZ_JAGKTC010000001.1"/>
</dbReference>
<name>A0A941AR81_9GAMM</name>
<reference evidence="2" key="1">
    <citation type="journal article" date="2016" name="Int. J. Syst. Evol. Microbiol.">
        <title>Pseudoxanthomonas helianthi sp. nov., isolated from roots of Jerusalem artichoke (Helianthus tuberosus).</title>
        <authorList>
            <person name="Kittiwongwattana C."/>
            <person name="Thawai C."/>
        </authorList>
    </citation>
    <scope>NUCLEOTIDE SEQUENCE</scope>
    <source>
        <strain evidence="2">110414</strain>
    </source>
</reference>